<feature type="region of interest" description="Disordered" evidence="5">
    <location>
        <begin position="678"/>
        <end position="750"/>
    </location>
</feature>
<dbReference type="SUPFAM" id="SSF51197">
    <property type="entry name" value="Clavaminate synthase-like"/>
    <property type="match status" value="1"/>
</dbReference>
<dbReference type="PANTHER" id="PTHR31212:SF4">
    <property type="entry name" value="ALPHA-KETOGLUTARATE-DEPENDENT DIOXYGENASE ALKB HOMOLOG 3"/>
    <property type="match status" value="1"/>
</dbReference>
<feature type="region of interest" description="Disordered" evidence="5">
    <location>
        <begin position="1114"/>
        <end position="1150"/>
    </location>
</feature>
<dbReference type="PANTHER" id="PTHR31212">
    <property type="entry name" value="ALPHA-KETOGLUTARATE-DEPENDENT DIOXYGENASE ALKB HOMOLOG 3"/>
    <property type="match status" value="1"/>
</dbReference>
<evidence type="ECO:0000256" key="2">
    <source>
        <dbReference type="ARBA" id="ARBA00022771"/>
    </source>
</evidence>
<proteinExistence type="predicted"/>
<gene>
    <name evidence="8" type="ORF">CCMP2556_LOCUS47948</name>
</gene>
<dbReference type="InterPro" id="IPR010666">
    <property type="entry name" value="Znf_GRF"/>
</dbReference>
<comment type="caution">
    <text evidence="8">The sequence shown here is derived from an EMBL/GenBank/DDBJ whole genome shotgun (WGS) entry which is preliminary data.</text>
</comment>
<dbReference type="InterPro" id="IPR032854">
    <property type="entry name" value="ALKBH3"/>
</dbReference>
<evidence type="ECO:0000256" key="3">
    <source>
        <dbReference type="ARBA" id="ARBA00022833"/>
    </source>
</evidence>
<sequence>METEGLQVALRKLRLGSPQDEEDICFVFRHFAHEEERGLRLSPLELKALLEALHGPSPEGFAERLFQAWAPNGFLTEGRFKAGFKVYAVQHESWVQQWWLATSGGTSDQAPSETLVQEVRKDHETASFEEFQSFANTLAEDFVPPPTSFLQAVWKAAMERGQSSTLQPISDAAYDALLHAYSSQWRLWLEDWISERQVVMELPTEQDEEVKAAITVQRHYRAHKARQKVKSKRVEVLTHDLAETMANKERAAKLFQHFAGGKDHWTAEDMSRFCTALWQQEHLPVPPRIFGLDALKKVRALGARSSKSKAKATQSEDLTDLEAEILMRKEFRRGMMPWNQKRFKQLQKWERARYNEVYACPCCRERFRVAPTTGGLEIAKVVDEGMTPGVAALTGPQAALRVGIRGRMFVGSAARKLPHPHEVAALHNQVARNVAQGAAICALPPGSARPALAGRLLLEAAVSGSSTGAPLLLLADDAELEAVKLWLAATAPKYQVFKASPRQRNQAFAKVSGRELAAILMATPVTFEQLPLETGQLDYVLMTCSAGQIPMLRECQDDAPFTITSRRPRVVCLLDATSEVHQALQSHLEAVQEAKGHMFKALNHLEAAQFDGQEGQAQVRLEDFRRHVSRFPAVVRLEAEEVPEAPELPLGFTGCAAQGLISSLCVVSCRAELNLGAASSQPVKLERSSSRREVKKSQRQLTLFATSLPGEGAKKSTTPSGTRKVQRKDATSGNKANKENEKPKKGTKRPMLPSFLFQEHAQSEPSVPSHVEVFMTAGRDGRGGSVTRAVTVEQLEALVPVSFIPQLLPPTFADHILRSFMQEAKNWHSSKRWLYEREIESHRIESGFRFDHMGITSTRWETSGFGDDLRHLRAQVTTAVQQARAKLRQMWRTGERPLTKEDLAQETVALASRGQRLASESIEWLVRYASSYAKSWRWEPNFCVANLYRDQEDFLGAHSDPVETIGPWAIIASVTFGAARQFRMKPVGTVQTNAEGGGRITSFSIRLPHNSALICWEGFQEFWRHEVPKDKGLKVHSISGAARLNFTFRKSVGAVAARKPLCHCGRKADLKPVLKASRNRGRYFWSCRNPRVKKGTYRTCDFFQWDDELVGGPTGKVPKAAAPNPAQSRLVSAGAPSEGPQVLNSQVRSA</sequence>
<evidence type="ECO:0000313" key="8">
    <source>
        <dbReference type="EMBL" id="CAK9101723.1"/>
    </source>
</evidence>
<dbReference type="EMBL" id="CAXAMN010026262">
    <property type="protein sequence ID" value="CAK9101723.1"/>
    <property type="molecule type" value="Genomic_DNA"/>
</dbReference>
<name>A0ABP0RQ43_9DINO</name>
<keyword evidence="3" id="KW-0862">Zinc</keyword>
<dbReference type="Gene3D" id="2.60.120.590">
    <property type="entry name" value="Alpha-ketoglutarate-dependent dioxygenase AlkB-like"/>
    <property type="match status" value="1"/>
</dbReference>
<dbReference type="PROSITE" id="PS50096">
    <property type="entry name" value="IQ"/>
    <property type="match status" value="1"/>
</dbReference>
<dbReference type="CDD" id="cd23767">
    <property type="entry name" value="IQCD"/>
    <property type="match status" value="1"/>
</dbReference>
<evidence type="ECO:0000256" key="5">
    <source>
        <dbReference type="SAM" id="MobiDB-lite"/>
    </source>
</evidence>
<dbReference type="InterPro" id="IPR005123">
    <property type="entry name" value="Oxoglu/Fe-dep_dioxygenase_dom"/>
</dbReference>
<evidence type="ECO:0000259" key="6">
    <source>
        <dbReference type="PROSITE" id="PS51471"/>
    </source>
</evidence>
<dbReference type="InterPro" id="IPR027450">
    <property type="entry name" value="AlkB-like"/>
</dbReference>
<evidence type="ECO:0000256" key="4">
    <source>
        <dbReference type="PROSITE-ProRule" id="PRU01343"/>
    </source>
</evidence>
<dbReference type="PROSITE" id="PS51999">
    <property type="entry name" value="ZF_GRF"/>
    <property type="match status" value="1"/>
</dbReference>
<organism evidence="8 9">
    <name type="scientific">Durusdinium trenchii</name>
    <dbReference type="NCBI Taxonomy" id="1381693"/>
    <lineage>
        <taxon>Eukaryota</taxon>
        <taxon>Sar</taxon>
        <taxon>Alveolata</taxon>
        <taxon>Dinophyceae</taxon>
        <taxon>Suessiales</taxon>
        <taxon>Symbiodiniaceae</taxon>
        <taxon>Durusdinium</taxon>
    </lineage>
</organism>
<feature type="domain" description="GRF-type" evidence="7">
    <location>
        <begin position="1062"/>
        <end position="1109"/>
    </location>
</feature>
<keyword evidence="1" id="KW-0479">Metal-binding</keyword>
<keyword evidence="2 4" id="KW-0863">Zinc-finger</keyword>
<reference evidence="8 9" key="1">
    <citation type="submission" date="2024-02" db="EMBL/GenBank/DDBJ databases">
        <authorList>
            <person name="Chen Y."/>
            <person name="Shah S."/>
            <person name="Dougan E. K."/>
            <person name="Thang M."/>
            <person name="Chan C."/>
        </authorList>
    </citation>
    <scope>NUCLEOTIDE SEQUENCE [LARGE SCALE GENOMIC DNA]</scope>
</reference>
<keyword evidence="9" id="KW-1185">Reference proteome</keyword>
<evidence type="ECO:0000256" key="1">
    <source>
        <dbReference type="ARBA" id="ARBA00022723"/>
    </source>
</evidence>
<accession>A0ABP0RQ43</accession>
<feature type="compositionally biased region" description="Basic and acidic residues" evidence="5">
    <location>
        <begin position="684"/>
        <end position="696"/>
    </location>
</feature>
<evidence type="ECO:0000313" key="9">
    <source>
        <dbReference type="Proteomes" id="UP001642484"/>
    </source>
</evidence>
<evidence type="ECO:0000259" key="7">
    <source>
        <dbReference type="PROSITE" id="PS51999"/>
    </source>
</evidence>
<dbReference type="InterPro" id="IPR037151">
    <property type="entry name" value="AlkB-like_sf"/>
</dbReference>
<dbReference type="Proteomes" id="UP001642484">
    <property type="component" value="Unassembled WGS sequence"/>
</dbReference>
<dbReference type="Pfam" id="PF06839">
    <property type="entry name" value="Zn_ribbon_GRF"/>
    <property type="match status" value="1"/>
</dbReference>
<dbReference type="Pfam" id="PF13532">
    <property type="entry name" value="2OG-FeII_Oxy_2"/>
    <property type="match status" value="1"/>
</dbReference>
<feature type="domain" description="Fe2OG dioxygenase" evidence="6">
    <location>
        <begin position="939"/>
        <end position="1052"/>
    </location>
</feature>
<protein>
    <submittedName>
        <fullName evidence="8">Uncharacterized protein</fullName>
    </submittedName>
</protein>
<dbReference type="PROSITE" id="PS51471">
    <property type="entry name" value="FE2OG_OXY"/>
    <property type="match status" value="1"/>
</dbReference>